<feature type="signal peptide" evidence="2">
    <location>
        <begin position="1"/>
        <end position="24"/>
    </location>
</feature>
<dbReference type="SMART" id="SM00060">
    <property type="entry name" value="FN3"/>
    <property type="match status" value="3"/>
</dbReference>
<dbReference type="InterPro" id="IPR003961">
    <property type="entry name" value="FN3_dom"/>
</dbReference>
<dbReference type="Pfam" id="PF00041">
    <property type="entry name" value="fn3"/>
    <property type="match status" value="3"/>
</dbReference>
<dbReference type="AlphaFoldDB" id="A0A6V8MKI1"/>
<dbReference type="InterPro" id="IPR036116">
    <property type="entry name" value="FN3_sf"/>
</dbReference>
<dbReference type="PROSITE" id="PS51257">
    <property type="entry name" value="PROKAR_LIPOPROTEIN"/>
    <property type="match status" value="1"/>
</dbReference>
<name>A0A6V8MKI1_9BACT</name>
<keyword evidence="1" id="KW-0677">Repeat</keyword>
<dbReference type="RefSeq" id="WP_183355313.1">
    <property type="nucleotide sequence ID" value="NZ_BLXX01000008.1"/>
</dbReference>
<dbReference type="PANTHER" id="PTHR13817:SF73">
    <property type="entry name" value="FIBRONECTIN TYPE-III DOMAIN-CONTAINING PROTEIN"/>
    <property type="match status" value="1"/>
</dbReference>
<evidence type="ECO:0000259" key="3">
    <source>
        <dbReference type="PROSITE" id="PS50853"/>
    </source>
</evidence>
<evidence type="ECO:0000256" key="2">
    <source>
        <dbReference type="SAM" id="SignalP"/>
    </source>
</evidence>
<reference evidence="5" key="1">
    <citation type="submission" date="2020-06" db="EMBL/GenBank/DDBJ databases">
        <title>Draft genomic sequence of Geomonas sp. Red330.</title>
        <authorList>
            <person name="Itoh H."/>
            <person name="Zhenxing X."/>
            <person name="Ushijima N."/>
            <person name="Masuda Y."/>
            <person name="Shiratori Y."/>
            <person name="Senoo K."/>
        </authorList>
    </citation>
    <scope>NUCLEOTIDE SEQUENCE [LARGE SCALE GENOMIC DNA]</scope>
    <source>
        <strain evidence="5">Red330</strain>
    </source>
</reference>
<feature type="domain" description="Fibronectin type-III" evidence="3">
    <location>
        <begin position="34"/>
        <end position="126"/>
    </location>
</feature>
<accession>A0A6V8MKI1</accession>
<dbReference type="SUPFAM" id="SSF49265">
    <property type="entry name" value="Fibronectin type III"/>
    <property type="match status" value="2"/>
</dbReference>
<dbReference type="EMBL" id="BLXX01000008">
    <property type="protein sequence ID" value="GFO60498.1"/>
    <property type="molecule type" value="Genomic_DNA"/>
</dbReference>
<dbReference type="PANTHER" id="PTHR13817">
    <property type="entry name" value="TITIN"/>
    <property type="match status" value="1"/>
</dbReference>
<evidence type="ECO:0000256" key="1">
    <source>
        <dbReference type="ARBA" id="ARBA00022737"/>
    </source>
</evidence>
<organism evidence="4 5">
    <name type="scientific">Geomonas silvestris</name>
    <dbReference type="NCBI Taxonomy" id="2740184"/>
    <lineage>
        <taxon>Bacteria</taxon>
        <taxon>Pseudomonadati</taxon>
        <taxon>Thermodesulfobacteriota</taxon>
        <taxon>Desulfuromonadia</taxon>
        <taxon>Geobacterales</taxon>
        <taxon>Geobacteraceae</taxon>
        <taxon>Geomonas</taxon>
    </lineage>
</organism>
<comment type="caution">
    <text evidence="4">The sequence shown here is derived from an EMBL/GenBank/DDBJ whole genome shotgun (WGS) entry which is preliminary data.</text>
</comment>
<dbReference type="CDD" id="cd00063">
    <property type="entry name" value="FN3"/>
    <property type="match status" value="3"/>
</dbReference>
<protein>
    <recommendedName>
        <fullName evidence="3">Fibronectin type-III domain-containing protein</fullName>
    </recommendedName>
</protein>
<dbReference type="InterPro" id="IPR050964">
    <property type="entry name" value="Striated_Muscle_Regulatory"/>
</dbReference>
<feature type="domain" description="Fibronectin type-III" evidence="3">
    <location>
        <begin position="127"/>
        <end position="220"/>
    </location>
</feature>
<keyword evidence="5" id="KW-1185">Reference proteome</keyword>
<dbReference type="PROSITE" id="PS50853">
    <property type="entry name" value="FN3"/>
    <property type="match status" value="3"/>
</dbReference>
<evidence type="ECO:0000313" key="5">
    <source>
        <dbReference type="Proteomes" id="UP000556026"/>
    </source>
</evidence>
<dbReference type="InterPro" id="IPR013783">
    <property type="entry name" value="Ig-like_fold"/>
</dbReference>
<dbReference type="Proteomes" id="UP000556026">
    <property type="component" value="Unassembled WGS sequence"/>
</dbReference>
<gene>
    <name evidence="4" type="ORF">GMST_28230</name>
</gene>
<dbReference type="Gene3D" id="2.60.40.10">
    <property type="entry name" value="Immunoglobulins"/>
    <property type="match status" value="3"/>
</dbReference>
<feature type="domain" description="Fibronectin type-III" evidence="3">
    <location>
        <begin position="222"/>
        <end position="319"/>
    </location>
</feature>
<feature type="chain" id="PRO_5028438898" description="Fibronectin type-III domain-containing protein" evidence="2">
    <location>
        <begin position="25"/>
        <end position="319"/>
    </location>
</feature>
<keyword evidence="2" id="KW-0732">Signal</keyword>
<evidence type="ECO:0000313" key="4">
    <source>
        <dbReference type="EMBL" id="GFO60498.1"/>
    </source>
</evidence>
<proteinExistence type="predicted"/>
<sequence length="319" mass="32008">MKHLKKWNGILAAFCLALFVLAMAGCGSSSTTAAPAALTGVSASAGDQQVALNWTPVSTAISYNVYYGTSAGVTTATGTKVANLAGPSTVTGLTNGTTYYFVVTAVNGGGESPVSNEVSAIPVPAAPAQVKGISVSPGDTTATVSWTNATDAVSYNIYISTSATFTTTTNVLQKITGATNGQVINGLTNGTAYYFAVTAVNLGGESQLSAIKTTTPAVPVQIPTNPSAVTATAGSGQATITWGAVSNATSYTIYYLQAPASPQVAGSTVKAANNAITNVTSPYVVTGLTSGLNYWFVVTASNSAGEGQPQTNAKAALIQ</sequence>